<dbReference type="Gene3D" id="3.60.40.10">
    <property type="entry name" value="PPM-type phosphatase domain"/>
    <property type="match status" value="1"/>
</dbReference>
<proteinExistence type="predicted"/>
<keyword evidence="1" id="KW-0378">Hydrolase</keyword>
<accession>A0A919A803</accession>
<reference evidence="3" key="1">
    <citation type="journal article" date="2014" name="Int. J. Syst. Evol. Microbiol.">
        <title>Complete genome sequence of Corynebacterium casei LMG S-19264T (=DSM 44701T), isolated from a smear-ripened cheese.</title>
        <authorList>
            <consortium name="US DOE Joint Genome Institute (JGI-PGF)"/>
            <person name="Walter F."/>
            <person name="Albersmeier A."/>
            <person name="Kalinowski J."/>
            <person name="Ruckert C."/>
        </authorList>
    </citation>
    <scope>NUCLEOTIDE SEQUENCE</scope>
    <source>
        <strain evidence="3">JCM 4477</strain>
    </source>
</reference>
<dbReference type="InterPro" id="IPR052016">
    <property type="entry name" value="Bact_Sigma-Reg"/>
</dbReference>
<dbReference type="InterPro" id="IPR001932">
    <property type="entry name" value="PPM-type_phosphatase-like_dom"/>
</dbReference>
<dbReference type="PANTHER" id="PTHR43156:SF2">
    <property type="entry name" value="STAGE II SPORULATION PROTEIN E"/>
    <property type="match status" value="1"/>
</dbReference>
<gene>
    <name evidence="3" type="ORF">GCM10018772_16230</name>
</gene>
<evidence type="ECO:0000256" key="1">
    <source>
        <dbReference type="ARBA" id="ARBA00022801"/>
    </source>
</evidence>
<dbReference type="SUPFAM" id="SSF81606">
    <property type="entry name" value="PP2C-like"/>
    <property type="match status" value="1"/>
</dbReference>
<dbReference type="EMBL" id="BNBI01000003">
    <property type="protein sequence ID" value="GHE93212.1"/>
    <property type="molecule type" value="Genomic_DNA"/>
</dbReference>
<dbReference type="Proteomes" id="UP000630718">
    <property type="component" value="Unassembled WGS sequence"/>
</dbReference>
<evidence type="ECO:0000313" key="4">
    <source>
        <dbReference type="Proteomes" id="UP000630718"/>
    </source>
</evidence>
<keyword evidence="4" id="KW-1185">Reference proteome</keyword>
<name>A0A919A803_9ACTN</name>
<evidence type="ECO:0000259" key="2">
    <source>
        <dbReference type="SMART" id="SM00331"/>
    </source>
</evidence>
<reference evidence="3" key="2">
    <citation type="submission" date="2020-09" db="EMBL/GenBank/DDBJ databases">
        <authorList>
            <person name="Sun Q."/>
            <person name="Ohkuma M."/>
        </authorList>
    </citation>
    <scope>NUCLEOTIDE SEQUENCE</scope>
    <source>
        <strain evidence="3">JCM 4477</strain>
    </source>
</reference>
<dbReference type="InterPro" id="IPR036457">
    <property type="entry name" value="PPM-type-like_dom_sf"/>
</dbReference>
<dbReference type="SMART" id="SM00331">
    <property type="entry name" value="PP2C_SIG"/>
    <property type="match status" value="1"/>
</dbReference>
<dbReference type="PANTHER" id="PTHR43156">
    <property type="entry name" value="STAGE II SPORULATION PROTEIN E-RELATED"/>
    <property type="match status" value="1"/>
</dbReference>
<protein>
    <recommendedName>
        <fullName evidence="2">PPM-type phosphatase domain-containing protein</fullName>
    </recommendedName>
</protein>
<dbReference type="Pfam" id="PF07228">
    <property type="entry name" value="SpoIIE"/>
    <property type="match status" value="1"/>
</dbReference>
<sequence>MARGRLVDVTDRGRTAEMLVDLVQLSHTTNLEALPRLVAERTASVGLHDSAMFLVDLQDKVMREVTGRGLDAGEGGEEVRVDGTLPGRAWQRVESIAESGTRQGRRRWWTPITDGVERLGVLRTDVAEGEQPQQVLSEVASVIALLLLSKRSFSDSYARLVRSAPMNVAAEMQTNLMPPPAYAGHNVTVGAVLEPAYDLGGDAFDFALAGTTLHLAVFDAMGHDTAAGITANVAVSACRNARRQGASLADASRWVERTLMEQFGARRYVTGILADLDTTTGVLTWINRGHHLPLLIRDQRGSTTLTCPPAGPMGTGLGLPITVCREQLQRGDRLVLYTDGVVEARDAEGNEFGRDRFVDFVLRHHSGHFTLHETLRRLMQAVLDHHPGPMDDDATVLLAEWRGGDQDVLVP</sequence>
<organism evidence="3 4">
    <name type="scientific">Streptomyces fumanus</name>
    <dbReference type="NCBI Taxonomy" id="67302"/>
    <lineage>
        <taxon>Bacteria</taxon>
        <taxon>Bacillati</taxon>
        <taxon>Actinomycetota</taxon>
        <taxon>Actinomycetes</taxon>
        <taxon>Kitasatosporales</taxon>
        <taxon>Streptomycetaceae</taxon>
        <taxon>Streptomyces</taxon>
    </lineage>
</organism>
<evidence type="ECO:0000313" key="3">
    <source>
        <dbReference type="EMBL" id="GHE93212.1"/>
    </source>
</evidence>
<comment type="caution">
    <text evidence="3">The sequence shown here is derived from an EMBL/GenBank/DDBJ whole genome shotgun (WGS) entry which is preliminary data.</text>
</comment>
<dbReference type="AlphaFoldDB" id="A0A919A803"/>
<feature type="domain" description="PPM-type phosphatase" evidence="2">
    <location>
        <begin position="184"/>
        <end position="401"/>
    </location>
</feature>
<dbReference type="GO" id="GO:0016791">
    <property type="term" value="F:phosphatase activity"/>
    <property type="evidence" value="ECO:0007669"/>
    <property type="project" value="TreeGrafter"/>
</dbReference>